<sequence>MVIKRNSSDLGLAAILCTSYAALHCYWEASSYYTSRKLQTQNSSSEEMDQFGLPFSPILNELIFPRQEQERIWLFINSKFFPKAPEVYRRYRVLSCGRDKRSKAVIRKKRNRRMWYMLEREGAKQLIVTV</sequence>
<evidence type="ECO:0000313" key="1">
    <source>
        <dbReference type="EMBL" id="KZN01969.1"/>
    </source>
</evidence>
<reference evidence="1" key="1">
    <citation type="journal article" date="2016" name="Nat. Genet.">
        <title>A high-quality carrot genome assembly provides new insights into carotenoid accumulation and asterid genome evolution.</title>
        <authorList>
            <person name="Iorizzo M."/>
            <person name="Ellison S."/>
            <person name="Senalik D."/>
            <person name="Zeng P."/>
            <person name="Satapoomin P."/>
            <person name="Huang J."/>
            <person name="Bowman M."/>
            <person name="Iovene M."/>
            <person name="Sanseverino W."/>
            <person name="Cavagnaro P."/>
            <person name="Yildiz M."/>
            <person name="Macko-Podgorni A."/>
            <person name="Moranska E."/>
            <person name="Grzebelus E."/>
            <person name="Grzebelus D."/>
            <person name="Ashrafi H."/>
            <person name="Zheng Z."/>
            <person name="Cheng S."/>
            <person name="Spooner D."/>
            <person name="Van Deynze A."/>
            <person name="Simon P."/>
        </authorList>
    </citation>
    <scope>NUCLEOTIDE SEQUENCE [LARGE SCALE GENOMIC DNA]</scope>
    <source>
        <tissue evidence="1">Leaf</tissue>
    </source>
</reference>
<dbReference type="Gramene" id="KZN01969">
    <property type="protein sequence ID" value="KZN01969"/>
    <property type="gene ID" value="DCAR_010723"/>
</dbReference>
<gene>
    <name evidence="1" type="ORF">DCAR_010723</name>
</gene>
<comment type="caution">
    <text evidence="1">The sequence shown here is derived from an EMBL/GenBank/DDBJ whole genome shotgun (WGS) entry which is preliminary data.</text>
</comment>
<name>A0A166AV41_DAUCS</name>
<proteinExistence type="predicted"/>
<protein>
    <submittedName>
        <fullName evidence="1">Uncharacterized protein</fullName>
    </submittedName>
</protein>
<organism evidence="1">
    <name type="scientific">Daucus carota subsp. sativus</name>
    <name type="common">Carrot</name>
    <dbReference type="NCBI Taxonomy" id="79200"/>
    <lineage>
        <taxon>Eukaryota</taxon>
        <taxon>Viridiplantae</taxon>
        <taxon>Streptophyta</taxon>
        <taxon>Embryophyta</taxon>
        <taxon>Tracheophyta</taxon>
        <taxon>Spermatophyta</taxon>
        <taxon>Magnoliopsida</taxon>
        <taxon>eudicotyledons</taxon>
        <taxon>Gunneridae</taxon>
        <taxon>Pentapetalae</taxon>
        <taxon>asterids</taxon>
        <taxon>campanulids</taxon>
        <taxon>Apiales</taxon>
        <taxon>Apiaceae</taxon>
        <taxon>Apioideae</taxon>
        <taxon>Scandiceae</taxon>
        <taxon>Daucinae</taxon>
        <taxon>Daucus</taxon>
        <taxon>Daucus sect. Daucus</taxon>
    </lineage>
</organism>
<accession>A0A166AV41</accession>
<dbReference type="EMBL" id="LNRQ01000003">
    <property type="protein sequence ID" value="KZN01969.1"/>
    <property type="molecule type" value="Genomic_DNA"/>
</dbReference>
<dbReference type="AlphaFoldDB" id="A0A166AV41"/>